<dbReference type="SUPFAM" id="SSF53448">
    <property type="entry name" value="Nucleotide-diphospho-sugar transferases"/>
    <property type="match status" value="1"/>
</dbReference>
<organism evidence="1">
    <name type="scientific">hydrothermal vent metagenome</name>
    <dbReference type="NCBI Taxonomy" id="652676"/>
    <lineage>
        <taxon>unclassified sequences</taxon>
        <taxon>metagenomes</taxon>
        <taxon>ecological metagenomes</taxon>
    </lineage>
</organism>
<proteinExistence type="predicted"/>
<gene>
    <name evidence="1" type="ORF">MNBD_IGNAVI01-1161</name>
</gene>
<sequence length="450" mass="52762">MQILKSYMDNQLPNSIVKYLKKYAYDKWKIYGSNGKYKSIIVIPAIDELENIKTLLSSLIQNEKEIFPSTLILFVINHIVSSDADIKQNNIKTIEYLKNIIDKKKNEDELSRMIINSDLQIAFIDAASEDFELDDKEGGVGLARKIGMDEALKLFDYGSSEKNILICLDADCTVSRNYILTIRHTFDNHNIHAGYVNFAHDKTDDEENYKAIINYEIFLRYYVLALNYAKSPYAYHSIGSTMVCDVESYLKIQGMNKRKAAEDFYFMEKLSKITEIKRINETTVYPSSRGSWRVPFGTGKRVTRFLEKVQNEYLLYAPESFTILKKWNEVFYSDEILSAVNYLNNAKNISKTLLYFLIDNKFEENWNKILNNTRSLKQINKQKQLWFDGFKTLRLTHYLRDSEFPLINMFDALDELFSLMQIPFEYKNTHEEIPSIKIQEQYLTKLREIA</sequence>
<dbReference type="AlphaFoldDB" id="A0A3B1BKM4"/>
<reference evidence="1" key="1">
    <citation type="submission" date="2018-06" db="EMBL/GenBank/DDBJ databases">
        <authorList>
            <person name="Zhirakovskaya E."/>
        </authorList>
    </citation>
    <scope>NUCLEOTIDE SEQUENCE</scope>
</reference>
<evidence type="ECO:0008006" key="2">
    <source>
        <dbReference type="Google" id="ProtNLM"/>
    </source>
</evidence>
<protein>
    <recommendedName>
        <fullName evidence="2">Glycosyltransferase 2-like domain-containing protein</fullName>
    </recommendedName>
</protein>
<dbReference type="EMBL" id="UOGD01000116">
    <property type="protein sequence ID" value="VAX18846.1"/>
    <property type="molecule type" value="Genomic_DNA"/>
</dbReference>
<name>A0A3B1BKM4_9ZZZZ</name>
<dbReference type="InterPro" id="IPR029044">
    <property type="entry name" value="Nucleotide-diphossugar_trans"/>
</dbReference>
<accession>A0A3B1BKM4</accession>
<dbReference type="Gene3D" id="3.90.550.10">
    <property type="entry name" value="Spore Coat Polysaccharide Biosynthesis Protein SpsA, Chain A"/>
    <property type="match status" value="1"/>
</dbReference>
<evidence type="ECO:0000313" key="1">
    <source>
        <dbReference type="EMBL" id="VAX18846.1"/>
    </source>
</evidence>